<keyword evidence="3" id="KW-0708">Seed storage protein</keyword>
<feature type="signal peptide" evidence="5">
    <location>
        <begin position="1"/>
        <end position="16"/>
    </location>
</feature>
<dbReference type="InterPro" id="IPR006044">
    <property type="entry name" value="11S_seedstore_pln"/>
</dbReference>
<dbReference type="AlphaFoldDB" id="A0A388LUQ3"/>
<dbReference type="EMBL" id="BFEA01000546">
    <property type="protein sequence ID" value="GBG86050.1"/>
    <property type="molecule type" value="Genomic_DNA"/>
</dbReference>
<feature type="domain" description="Cupin type-1" evidence="6">
    <location>
        <begin position="548"/>
        <end position="717"/>
    </location>
</feature>
<evidence type="ECO:0000256" key="2">
    <source>
        <dbReference type="ARBA" id="ARBA00022761"/>
    </source>
</evidence>
<reference evidence="7 8" key="1">
    <citation type="journal article" date="2018" name="Cell">
        <title>The Chara Genome: Secondary Complexity and Implications for Plant Terrestrialization.</title>
        <authorList>
            <person name="Nishiyama T."/>
            <person name="Sakayama H."/>
            <person name="Vries J.D."/>
            <person name="Buschmann H."/>
            <person name="Saint-Marcoux D."/>
            <person name="Ullrich K.K."/>
            <person name="Haas F.B."/>
            <person name="Vanderstraeten L."/>
            <person name="Becker D."/>
            <person name="Lang D."/>
            <person name="Vosolsobe S."/>
            <person name="Rombauts S."/>
            <person name="Wilhelmsson P.K.I."/>
            <person name="Janitza P."/>
            <person name="Kern R."/>
            <person name="Heyl A."/>
            <person name="Rumpler F."/>
            <person name="Villalobos L.I.A.C."/>
            <person name="Clay J.M."/>
            <person name="Skokan R."/>
            <person name="Toyoda A."/>
            <person name="Suzuki Y."/>
            <person name="Kagoshima H."/>
            <person name="Schijlen E."/>
            <person name="Tajeshwar N."/>
            <person name="Catarino B."/>
            <person name="Hetherington A.J."/>
            <person name="Saltykova A."/>
            <person name="Bonnot C."/>
            <person name="Breuninger H."/>
            <person name="Symeonidi A."/>
            <person name="Radhakrishnan G.V."/>
            <person name="Van Nieuwerburgh F."/>
            <person name="Deforce D."/>
            <person name="Chang C."/>
            <person name="Karol K.G."/>
            <person name="Hedrich R."/>
            <person name="Ulvskov P."/>
            <person name="Glockner G."/>
            <person name="Delwiche C.F."/>
            <person name="Petrasek J."/>
            <person name="Van de Peer Y."/>
            <person name="Friml J."/>
            <person name="Beilby M."/>
            <person name="Dolan L."/>
            <person name="Kohara Y."/>
            <person name="Sugano S."/>
            <person name="Fujiyama A."/>
            <person name="Delaux P.-M."/>
            <person name="Quint M."/>
            <person name="TheiBen G."/>
            <person name="Hagemann M."/>
            <person name="Harholt J."/>
            <person name="Dunand C."/>
            <person name="Zachgo S."/>
            <person name="Langdale J."/>
            <person name="Maumus F."/>
            <person name="Straeten D.V.D."/>
            <person name="Gould S.B."/>
            <person name="Rensing S.A."/>
        </authorList>
    </citation>
    <scope>NUCLEOTIDE SEQUENCE [LARGE SCALE GENOMIC DNA]</scope>
    <source>
        <strain evidence="7 8">S276</strain>
    </source>
</reference>
<evidence type="ECO:0000259" key="6">
    <source>
        <dbReference type="SMART" id="SM00835"/>
    </source>
</evidence>
<comment type="caution">
    <text evidence="7">The sequence shown here is derived from an EMBL/GenBank/DDBJ whole genome shotgun (WGS) entry which is preliminary data.</text>
</comment>
<sequence length="974" mass="104748">MTFFHFFLLPLYATSAIAMAAGGRPASSQYLRHTGDLRELIKAEGGSVRSWGGALEEFSNASLGTGMVTLEAGFMMLPEYSDCHYLLYVIEGSALVGLMSPVGVPTNTRRIEQGDVFAIPRGWVSWAINCGSSRLRAFAAWDTSVGHARGECMHFHLAGSSSTSTAAAEHQKDTRSILHGFSKDLLAKAWDVDVSHVERLLRSQHESAIVRLPSRSATSRATCQNAVSQAAQTWTTTSSVSQLAMGLGDDVNGEQGPSSAFGLLPLPGGEYVYRLDRSSADVANKGGKLWLLNAHRMPALRQLGMGAYRLLLRPGAVVGPAWSVNAHHIVYIIRGKGRVQIAGPDGRNELDAEVRAGQVVAIPRFFAALKVASEEEPLEMISVTSSSMPLSSFLSGSTSLLKNMPLDVVTHAFNIDKELEEKFREKRREVTAILPQSQSSGSEKDSWTSFLSGSSSLLHTTLLVYHRMHVRGGTQIGRNIKQLTTEAPRLSHVRPSLLLFSSSLCATLVRTPPVTRMKIADAMTFLLLALCATSAVAAAAGGGHASSQYLRHTGDLRELIKAEGGSVSSWGGALEEFPNASLGAGMVTLEGGFMMLPEYSDCHYLLYVLEGSAHVGLMSPVGFPSNARRIEQGDVFAIPRGWVSWAVNCGSSRLRAFAAWDTSEGHARGECMHFHLAGSSSTSTAAAEHQKDTGSILRGFSKDLLAKAWNVDVGHVERLLRSQHGSAIVKLPSRSVTSPATCHNVVNQAAQSWTTTSTISQLAMAVGMGLNDDVNGERGASSTSGLLPLSGGEFVYELDRSSADVANKGGKLWLLNAHRMPVLRQLGMGAYRLFLQPGAVVGPVWSVNAHHIVYIIRGKGRVQIAGPDGRNELDAEVRAGQVVAIPRFFAALKVASEEPLEIISVTSSSMPLSSFLSGSTSLLKNMPLDVVTHAFNVHRELEEKFREKRREVTAILPQSQSESQEVSSGSTSLL</sequence>
<dbReference type="PRINTS" id="PR00439">
    <property type="entry name" value="11SGLOBULIN"/>
</dbReference>
<dbReference type="CDD" id="cd02243">
    <property type="entry name" value="cupin_11S_legumin_C"/>
    <property type="match status" value="2"/>
</dbReference>
<evidence type="ECO:0000313" key="7">
    <source>
        <dbReference type="EMBL" id="GBG86050.1"/>
    </source>
</evidence>
<feature type="domain" description="Cupin type-1" evidence="6">
    <location>
        <begin position="273"/>
        <end position="421"/>
    </location>
</feature>
<evidence type="ECO:0000313" key="8">
    <source>
        <dbReference type="Proteomes" id="UP000265515"/>
    </source>
</evidence>
<keyword evidence="2" id="KW-0758">Storage protein</keyword>
<dbReference type="STRING" id="69332.A0A388LUQ3"/>
<protein>
    <recommendedName>
        <fullName evidence="6">Cupin type-1 domain-containing protein</fullName>
    </recommendedName>
</protein>
<dbReference type="OMA" id="FREESNH"/>
<dbReference type="Proteomes" id="UP000265515">
    <property type="component" value="Unassembled WGS sequence"/>
</dbReference>
<dbReference type="InterPro" id="IPR014710">
    <property type="entry name" value="RmlC-like_jellyroll"/>
</dbReference>
<keyword evidence="8" id="KW-1185">Reference proteome</keyword>
<dbReference type="GO" id="GO:0045735">
    <property type="term" value="F:nutrient reservoir activity"/>
    <property type="evidence" value="ECO:0007669"/>
    <property type="project" value="UniProtKB-KW"/>
</dbReference>
<keyword evidence="4" id="KW-1015">Disulfide bond</keyword>
<feature type="domain" description="Cupin type-1" evidence="6">
    <location>
        <begin position="29"/>
        <end position="198"/>
    </location>
</feature>
<dbReference type="SMART" id="SM00835">
    <property type="entry name" value="Cupin_1"/>
    <property type="match status" value="4"/>
</dbReference>
<dbReference type="Pfam" id="PF00190">
    <property type="entry name" value="Cupin_1"/>
    <property type="match status" value="4"/>
</dbReference>
<dbReference type="SUPFAM" id="SSF51182">
    <property type="entry name" value="RmlC-like cupins"/>
    <property type="match status" value="2"/>
</dbReference>
<evidence type="ECO:0000256" key="1">
    <source>
        <dbReference type="ARBA" id="ARBA00007178"/>
    </source>
</evidence>
<name>A0A388LUQ3_CHABU</name>
<keyword evidence="5" id="KW-0732">Signal</keyword>
<dbReference type="OrthoDB" id="336321at2759"/>
<accession>A0A388LUQ3</accession>
<dbReference type="PANTHER" id="PTHR31189">
    <property type="entry name" value="OS03G0336100 PROTEIN-RELATED"/>
    <property type="match status" value="1"/>
</dbReference>
<proteinExistence type="inferred from homology"/>
<evidence type="ECO:0000256" key="4">
    <source>
        <dbReference type="ARBA" id="ARBA00023157"/>
    </source>
</evidence>
<dbReference type="Gramene" id="GBG86050">
    <property type="protein sequence ID" value="GBG86050"/>
    <property type="gene ID" value="CBR_g40951"/>
</dbReference>
<dbReference type="Gene3D" id="2.60.120.10">
    <property type="entry name" value="Jelly Rolls"/>
    <property type="match status" value="4"/>
</dbReference>
<evidence type="ECO:0000256" key="5">
    <source>
        <dbReference type="SAM" id="SignalP"/>
    </source>
</evidence>
<evidence type="ECO:0000256" key="3">
    <source>
        <dbReference type="ARBA" id="ARBA00023129"/>
    </source>
</evidence>
<dbReference type="InterPro" id="IPR006045">
    <property type="entry name" value="Cupin_1"/>
</dbReference>
<organism evidence="7 8">
    <name type="scientific">Chara braunii</name>
    <name type="common">Braun's stonewort</name>
    <dbReference type="NCBI Taxonomy" id="69332"/>
    <lineage>
        <taxon>Eukaryota</taxon>
        <taxon>Viridiplantae</taxon>
        <taxon>Streptophyta</taxon>
        <taxon>Charophyceae</taxon>
        <taxon>Charales</taxon>
        <taxon>Characeae</taxon>
        <taxon>Chara</taxon>
    </lineage>
</organism>
<dbReference type="InterPro" id="IPR011051">
    <property type="entry name" value="RmlC_Cupin_sf"/>
</dbReference>
<feature type="chain" id="PRO_5017459001" description="Cupin type-1 domain-containing protein" evidence="5">
    <location>
        <begin position="17"/>
        <end position="974"/>
    </location>
</feature>
<dbReference type="InterPro" id="IPR050253">
    <property type="entry name" value="Seed_Storage-Functional"/>
</dbReference>
<feature type="domain" description="Cupin type-1" evidence="6">
    <location>
        <begin position="796"/>
        <end position="943"/>
    </location>
</feature>
<gene>
    <name evidence="7" type="ORF">CBR_g40951</name>
</gene>
<comment type="similarity">
    <text evidence="1">Belongs to the 11S seed storage protein (globulins) family.</text>
</comment>